<reference evidence="2 3" key="1">
    <citation type="submission" date="2017-09" db="EMBL/GenBank/DDBJ databases">
        <title>Depth-based differentiation of microbial function through sediment-hosted aquifers and enrichment of novel symbionts in the deep terrestrial subsurface.</title>
        <authorList>
            <person name="Probst A.J."/>
            <person name="Ladd B."/>
            <person name="Jarett J.K."/>
            <person name="Geller-Mcgrath D.E."/>
            <person name="Sieber C.M."/>
            <person name="Emerson J.B."/>
            <person name="Anantharaman K."/>
            <person name="Thomas B.C."/>
            <person name="Malmstrom R."/>
            <person name="Stieglmeier M."/>
            <person name="Klingl A."/>
            <person name="Woyke T."/>
            <person name="Ryan C.M."/>
            <person name="Banfield J.F."/>
        </authorList>
    </citation>
    <scope>NUCLEOTIDE SEQUENCE [LARGE SCALE GENOMIC DNA]</scope>
    <source>
        <strain evidence="2">CG23_combo_of_CG06-09_8_20_14_all_49_15</strain>
    </source>
</reference>
<evidence type="ECO:0000256" key="1">
    <source>
        <dbReference type="SAM" id="SignalP"/>
    </source>
</evidence>
<name>A0A2G9ZM83_9BACT</name>
<organism evidence="2 3">
    <name type="scientific">Candidatus Falkowbacteria bacterium CG23_combo_of_CG06-09_8_20_14_all_49_15</name>
    <dbReference type="NCBI Taxonomy" id="1974572"/>
    <lineage>
        <taxon>Bacteria</taxon>
        <taxon>Candidatus Falkowiibacteriota</taxon>
    </lineage>
</organism>
<protein>
    <recommendedName>
        <fullName evidence="4">DUF5666 domain-containing protein</fullName>
    </recommendedName>
</protein>
<accession>A0A2G9ZM83</accession>
<sequence length="444" mass="48226">MASANNQGWKKALFIFLAACLVWPLGMAAVEDSADIVETTAADIGVDLAAANDADSEAVSETEQTGTLIEIGNTTAEETTVIIRVAEDGQTIDETVQVAADTAVLNDADAASDLSDWIAGDQIAVRTRRGENSGELKALRLRNRSMKKNLLGKNGWVKDRRPEKNEMDVEWAGKIYTLNTANAKMVAGAKNPAALTDFQIGDRVRARVSDDQDGDTQTWNANIIVVLRRGQTLFMRVTRWVVPAEITALPEDLSVRPAIITAKVLPSKFFEKGDVNNLIGEPGTEIKIQIEEKTKIVRRFLGRALLTEFMEGDRLLVIGRLNEGTGNLDARIVKNDSLQALGVAQTVSEVVSVNPDNNTVVIKPISRKNPATGKRVRLSAANQWTITLRANAPVSEQGEKITLAAVQTGDIIRFRGVINRTQKTGQATALAVVTDKFSSLLEQE</sequence>
<dbReference type="Proteomes" id="UP000230729">
    <property type="component" value="Unassembled WGS sequence"/>
</dbReference>
<comment type="caution">
    <text evidence="2">The sequence shown here is derived from an EMBL/GenBank/DDBJ whole genome shotgun (WGS) entry which is preliminary data.</text>
</comment>
<dbReference type="AlphaFoldDB" id="A0A2G9ZM83"/>
<feature type="chain" id="PRO_5013742256" description="DUF5666 domain-containing protein" evidence="1">
    <location>
        <begin position="29"/>
        <end position="444"/>
    </location>
</feature>
<evidence type="ECO:0000313" key="3">
    <source>
        <dbReference type="Proteomes" id="UP000230729"/>
    </source>
</evidence>
<gene>
    <name evidence="2" type="ORF">COX22_00240</name>
</gene>
<proteinExistence type="predicted"/>
<dbReference type="EMBL" id="PCSD01000003">
    <property type="protein sequence ID" value="PIP34201.1"/>
    <property type="molecule type" value="Genomic_DNA"/>
</dbReference>
<feature type="signal peptide" evidence="1">
    <location>
        <begin position="1"/>
        <end position="28"/>
    </location>
</feature>
<evidence type="ECO:0000313" key="2">
    <source>
        <dbReference type="EMBL" id="PIP34201.1"/>
    </source>
</evidence>
<keyword evidence="1" id="KW-0732">Signal</keyword>
<evidence type="ECO:0008006" key="4">
    <source>
        <dbReference type="Google" id="ProtNLM"/>
    </source>
</evidence>